<dbReference type="PANTHER" id="PTHR24204">
    <property type="entry name" value="INSULIN GENE ENHANCER PROTEIN"/>
    <property type="match status" value="1"/>
</dbReference>
<dbReference type="CDD" id="cd00086">
    <property type="entry name" value="homeodomain"/>
    <property type="match status" value="1"/>
</dbReference>
<feature type="domain" description="LIM zinc-binding" evidence="13">
    <location>
        <begin position="95"/>
        <end position="157"/>
    </location>
</feature>
<feature type="compositionally biased region" description="Polar residues" evidence="12">
    <location>
        <begin position="447"/>
        <end position="457"/>
    </location>
</feature>
<keyword evidence="5 10" id="KW-0440">LIM domain</keyword>
<feature type="domain" description="Homeobox" evidence="14">
    <location>
        <begin position="326"/>
        <end position="386"/>
    </location>
</feature>
<dbReference type="GO" id="GO:0045944">
    <property type="term" value="P:positive regulation of transcription by RNA polymerase II"/>
    <property type="evidence" value="ECO:0007669"/>
    <property type="project" value="InterPro"/>
</dbReference>
<dbReference type="GO" id="GO:0000981">
    <property type="term" value="F:DNA-binding transcription factor activity, RNA polymerase II-specific"/>
    <property type="evidence" value="ECO:0007669"/>
    <property type="project" value="InterPro"/>
</dbReference>
<keyword evidence="2 10" id="KW-0479">Metal-binding</keyword>
<dbReference type="FunFam" id="1.10.10.60:FF:000041">
    <property type="entry name" value="insulin gene enhancer protein ISL-1"/>
    <property type="match status" value="1"/>
</dbReference>
<evidence type="ECO:0000256" key="5">
    <source>
        <dbReference type="ARBA" id="ARBA00023038"/>
    </source>
</evidence>
<evidence type="ECO:0000256" key="12">
    <source>
        <dbReference type="SAM" id="MobiDB-lite"/>
    </source>
</evidence>
<evidence type="ECO:0000259" key="14">
    <source>
        <dbReference type="PROSITE" id="PS50071"/>
    </source>
</evidence>
<keyword evidence="8 9" id="KW-0539">Nucleus</keyword>
<dbReference type="EMBL" id="LIAE01010632">
    <property type="protein sequence ID" value="PAV57608.1"/>
    <property type="molecule type" value="Genomic_DNA"/>
</dbReference>
<name>A0A2A2J711_9BILA</name>
<keyword evidence="7 9" id="KW-0371">Homeobox</keyword>
<dbReference type="InterPro" id="IPR001356">
    <property type="entry name" value="HD"/>
</dbReference>
<proteinExistence type="predicted"/>
<sequence>MLQSIFHFSGFSLIFKFFRNRSKMADFYGVAKYDFIYVLNLKIDLIDKFLSPTPPLYNNSALFEPPLPLDDFNLAQRPDAQGFSYQGVYEPNHMTVCSGCRQEILDRYILRVYPNMEFHSGCLKCVECGTGLDEQCSAFVKHDRTYCREDYLKLFGTKCLKCGRSFEKSEMVMRAGSHHVLHIDCFRCSQCDRKLVTGEEFAIRGDQIYCRADASVNPIKLGHNSPIDIMANVLPSHHSLPPTSLPPLHASQSFEDDSWETSTMTSLDHTTSPPLSVRSPRSDGMTTPANGGPSSSAHNSSGSSSGSGNGPNHSGTNGTIKKKKDKQTTRVRTVLNESQLMTLKRCYQLNQRPDAMMKEQLVELTGLNARVIRVWFQNKRCKDKKRQIQMRDYQINAEKERALNSVRMSGIGPMITQPPTSHIDHLNMPIEITSFQQWPDMGPPPQNGSIHLGQQPNIDGPPQTHINGAGHMGHSLVDLNYGPTSYHDLSGPRHKSDLSSPSCSE</sequence>
<protein>
    <recommendedName>
        <fullName evidence="17">Homeobox domain-containing protein</fullName>
    </recommendedName>
</protein>
<dbReference type="Gene3D" id="2.10.110.10">
    <property type="entry name" value="Cysteine Rich Protein"/>
    <property type="match status" value="2"/>
</dbReference>
<comment type="subcellular location">
    <subcellularLocation>
        <location evidence="1 9 11">Nucleus</location>
    </subcellularLocation>
</comment>
<dbReference type="GO" id="GO:0007409">
    <property type="term" value="P:axonogenesis"/>
    <property type="evidence" value="ECO:0007669"/>
    <property type="project" value="TreeGrafter"/>
</dbReference>
<dbReference type="AlphaFoldDB" id="A0A2A2J711"/>
<feature type="compositionally biased region" description="Polar residues" evidence="12">
    <location>
        <begin position="260"/>
        <end position="274"/>
    </location>
</feature>
<evidence type="ECO:0000256" key="1">
    <source>
        <dbReference type="ARBA" id="ARBA00004123"/>
    </source>
</evidence>
<evidence type="ECO:0000256" key="8">
    <source>
        <dbReference type="ARBA" id="ARBA00023242"/>
    </source>
</evidence>
<organism evidence="15 16">
    <name type="scientific">Diploscapter pachys</name>
    <dbReference type="NCBI Taxonomy" id="2018661"/>
    <lineage>
        <taxon>Eukaryota</taxon>
        <taxon>Metazoa</taxon>
        <taxon>Ecdysozoa</taxon>
        <taxon>Nematoda</taxon>
        <taxon>Chromadorea</taxon>
        <taxon>Rhabditida</taxon>
        <taxon>Rhabditina</taxon>
        <taxon>Rhabditomorpha</taxon>
        <taxon>Rhabditoidea</taxon>
        <taxon>Rhabditidae</taxon>
        <taxon>Diploscapter</taxon>
    </lineage>
</organism>
<evidence type="ECO:0000256" key="10">
    <source>
        <dbReference type="PROSITE-ProRule" id="PRU00125"/>
    </source>
</evidence>
<evidence type="ECO:0000256" key="7">
    <source>
        <dbReference type="ARBA" id="ARBA00023155"/>
    </source>
</evidence>
<evidence type="ECO:0000259" key="13">
    <source>
        <dbReference type="PROSITE" id="PS50023"/>
    </source>
</evidence>
<evidence type="ECO:0008006" key="17">
    <source>
        <dbReference type="Google" id="ProtNLM"/>
    </source>
</evidence>
<evidence type="ECO:0000256" key="4">
    <source>
        <dbReference type="ARBA" id="ARBA00022833"/>
    </source>
</evidence>
<feature type="region of interest" description="Disordered" evidence="12">
    <location>
        <begin position="442"/>
        <end position="476"/>
    </location>
</feature>
<keyword evidence="4 10" id="KW-0862">Zinc</keyword>
<comment type="caution">
    <text evidence="15">The sequence shown here is derived from an EMBL/GenBank/DDBJ whole genome shotgun (WGS) entry which is preliminary data.</text>
</comment>
<evidence type="ECO:0000256" key="9">
    <source>
        <dbReference type="PROSITE-ProRule" id="PRU00108"/>
    </source>
</evidence>
<dbReference type="GO" id="GO:0046872">
    <property type="term" value="F:metal ion binding"/>
    <property type="evidence" value="ECO:0007669"/>
    <property type="project" value="UniProtKB-KW"/>
</dbReference>
<dbReference type="Pfam" id="PF00046">
    <property type="entry name" value="Homeodomain"/>
    <property type="match status" value="1"/>
</dbReference>
<dbReference type="PANTHER" id="PTHR24204:SF8">
    <property type="entry name" value="TAILUP, ISOFORM A"/>
    <property type="match status" value="1"/>
</dbReference>
<reference evidence="15 16" key="1">
    <citation type="journal article" date="2017" name="Curr. Biol.">
        <title>Genome architecture and evolution of a unichromosomal asexual nematode.</title>
        <authorList>
            <person name="Fradin H."/>
            <person name="Zegar C."/>
            <person name="Gutwein M."/>
            <person name="Lucas J."/>
            <person name="Kovtun M."/>
            <person name="Corcoran D."/>
            <person name="Baugh L.R."/>
            <person name="Kiontke K."/>
            <person name="Gunsalus K."/>
            <person name="Fitch D.H."/>
            <person name="Piano F."/>
        </authorList>
    </citation>
    <scope>NUCLEOTIDE SEQUENCE [LARGE SCALE GENOMIC DNA]</scope>
    <source>
        <strain evidence="15">PF1309</strain>
    </source>
</reference>
<dbReference type="STRING" id="2018661.A0A2A2J711"/>
<evidence type="ECO:0000313" key="15">
    <source>
        <dbReference type="EMBL" id="PAV57608.1"/>
    </source>
</evidence>
<feature type="region of interest" description="Disordered" evidence="12">
    <location>
        <begin position="242"/>
        <end position="329"/>
    </location>
</feature>
<keyword evidence="16" id="KW-1185">Reference proteome</keyword>
<dbReference type="InterPro" id="IPR047169">
    <property type="entry name" value="ISL1/2-like"/>
</dbReference>
<dbReference type="SUPFAM" id="SSF57716">
    <property type="entry name" value="Glucocorticoid receptor-like (DNA-binding domain)"/>
    <property type="match status" value="1"/>
</dbReference>
<dbReference type="InterPro" id="IPR017970">
    <property type="entry name" value="Homeobox_CS"/>
</dbReference>
<evidence type="ECO:0000256" key="6">
    <source>
        <dbReference type="ARBA" id="ARBA00023125"/>
    </source>
</evidence>
<gene>
    <name evidence="15" type="ORF">WR25_03454</name>
</gene>
<dbReference type="InterPro" id="IPR001781">
    <property type="entry name" value="Znf_LIM"/>
</dbReference>
<evidence type="ECO:0000313" key="16">
    <source>
        <dbReference type="Proteomes" id="UP000218231"/>
    </source>
</evidence>
<keyword evidence="3" id="KW-0677">Repeat</keyword>
<dbReference type="SMART" id="SM00132">
    <property type="entry name" value="LIM"/>
    <property type="match status" value="2"/>
</dbReference>
<dbReference type="PROSITE" id="PS00027">
    <property type="entry name" value="HOMEOBOX_1"/>
    <property type="match status" value="1"/>
</dbReference>
<feature type="compositionally biased region" description="Low complexity" evidence="12">
    <location>
        <begin position="289"/>
        <end position="319"/>
    </location>
</feature>
<dbReference type="GO" id="GO:0003677">
    <property type="term" value="F:DNA binding"/>
    <property type="evidence" value="ECO:0007669"/>
    <property type="project" value="UniProtKB-UniRule"/>
</dbReference>
<dbReference type="Gene3D" id="1.10.10.60">
    <property type="entry name" value="Homeodomain-like"/>
    <property type="match status" value="1"/>
</dbReference>
<evidence type="ECO:0000256" key="11">
    <source>
        <dbReference type="RuleBase" id="RU000682"/>
    </source>
</evidence>
<feature type="DNA-binding region" description="Homeobox" evidence="9">
    <location>
        <begin position="328"/>
        <end position="387"/>
    </location>
</feature>
<dbReference type="GO" id="GO:0048665">
    <property type="term" value="P:neuron fate specification"/>
    <property type="evidence" value="ECO:0007669"/>
    <property type="project" value="InterPro"/>
</dbReference>
<dbReference type="InterPro" id="IPR009057">
    <property type="entry name" value="Homeodomain-like_sf"/>
</dbReference>
<dbReference type="Proteomes" id="UP000218231">
    <property type="component" value="Unassembled WGS sequence"/>
</dbReference>
<dbReference type="Pfam" id="PF00412">
    <property type="entry name" value="LIM"/>
    <property type="match status" value="2"/>
</dbReference>
<evidence type="ECO:0000256" key="3">
    <source>
        <dbReference type="ARBA" id="ARBA00022737"/>
    </source>
</evidence>
<dbReference type="PROSITE" id="PS50023">
    <property type="entry name" value="LIM_DOMAIN_2"/>
    <property type="match status" value="2"/>
</dbReference>
<feature type="domain" description="LIM zinc-binding" evidence="13">
    <location>
        <begin position="158"/>
        <end position="220"/>
    </location>
</feature>
<dbReference type="SUPFAM" id="SSF46689">
    <property type="entry name" value="Homeodomain-like"/>
    <property type="match status" value="1"/>
</dbReference>
<evidence type="ECO:0000256" key="2">
    <source>
        <dbReference type="ARBA" id="ARBA00022723"/>
    </source>
</evidence>
<accession>A0A2A2J711</accession>
<keyword evidence="6 9" id="KW-0238">DNA-binding</keyword>
<dbReference type="OrthoDB" id="125004at2759"/>
<dbReference type="GO" id="GO:0005634">
    <property type="term" value="C:nucleus"/>
    <property type="evidence" value="ECO:0007669"/>
    <property type="project" value="UniProtKB-SubCell"/>
</dbReference>
<dbReference type="PROSITE" id="PS50071">
    <property type="entry name" value="HOMEOBOX_2"/>
    <property type="match status" value="1"/>
</dbReference>
<dbReference type="SMART" id="SM00389">
    <property type="entry name" value="HOX"/>
    <property type="match status" value="1"/>
</dbReference>